<feature type="chain" id="PRO_5034210252" evidence="3">
    <location>
        <begin position="20"/>
        <end position="391"/>
    </location>
</feature>
<dbReference type="PANTHER" id="PTHR31121:SF6">
    <property type="entry name" value="ALPHA-1,2 MANNOSYLTRANSFERASE KTR1"/>
    <property type="match status" value="1"/>
</dbReference>
<dbReference type="FunFam" id="3.90.550.10:FF:000051">
    <property type="entry name" value="Alpha-1,2-mannosyltransferase (Ktr4)"/>
    <property type="match status" value="1"/>
</dbReference>
<evidence type="ECO:0000313" key="4">
    <source>
        <dbReference type="EMBL" id="KAF7440511.1"/>
    </source>
</evidence>
<dbReference type="GO" id="GO:0016020">
    <property type="term" value="C:membrane"/>
    <property type="evidence" value="ECO:0007669"/>
    <property type="project" value="InterPro"/>
</dbReference>
<dbReference type="GO" id="GO:0000032">
    <property type="term" value="P:cell wall mannoprotein biosynthetic process"/>
    <property type="evidence" value="ECO:0007669"/>
    <property type="project" value="TreeGrafter"/>
</dbReference>
<reference evidence="4" key="1">
    <citation type="submission" date="2019-07" db="EMBL/GenBank/DDBJ databases">
        <authorList>
            <person name="Palmer J.M."/>
        </authorList>
    </citation>
    <scope>NUCLEOTIDE SEQUENCE</scope>
    <source>
        <strain evidence="4">PC9</strain>
    </source>
</reference>
<dbReference type="Gene3D" id="3.90.550.10">
    <property type="entry name" value="Spore Coat Polysaccharide Biosynthesis Protein SpsA, Chain A"/>
    <property type="match status" value="1"/>
</dbReference>
<gene>
    <name evidence="4" type="primary">KRE2_1</name>
    <name evidence="4" type="ORF">PC9H_000857</name>
</gene>
<dbReference type="Pfam" id="PF01793">
    <property type="entry name" value="Glyco_transf_15"/>
    <property type="match status" value="1"/>
</dbReference>
<comment type="caution">
    <text evidence="4">The sequence shown here is derived from an EMBL/GenBank/DDBJ whole genome shotgun (WGS) entry which is preliminary data.</text>
</comment>
<keyword evidence="2 4" id="KW-0808">Transferase</keyword>
<protein>
    <submittedName>
        <fullName evidence="4">Alpha 1,2-mannosyltransferase 2.4.1</fullName>
    </submittedName>
</protein>
<sequence>MRYVLLVLVLIISLHYILSFSHEGYGEATSITHIKEKLQGSSSTQKPETFNVDDGLAPGAKANATFVILGAQLSVDDELDGSDTLSRNSDLAGISSSMKQMEDRFNKKYQYPYVFLNEQEFSEEFKSRVTELTDAKVEFGLIPHDDWYQPKSINETRATAAREKMVQESVIYGGIATCVASTLAYVPPVDDFFWRHELLAKYKYYWRVEPDVTFFCDLHYDPFLVMQEQKKVYGFTISLYEYEATIPTLWNAVKQFIHANPELVEPENAMAFLSDDGGETYNRCHFWSNFEIGDLDFWRGEAYRKFFDFLDEQGGFYYERWGDAPVHSIGAALFAKKEEIHFFNDIGYRHNPFQHCPQQPAHAHGKCWCDPKDNFDYEWYSCLKRYEGLFK</sequence>
<evidence type="ECO:0000256" key="2">
    <source>
        <dbReference type="ARBA" id="ARBA00022679"/>
    </source>
</evidence>
<feature type="signal peptide" evidence="3">
    <location>
        <begin position="1"/>
        <end position="19"/>
    </location>
</feature>
<dbReference type="RefSeq" id="XP_036636355.1">
    <property type="nucleotide sequence ID" value="XM_036770510.1"/>
</dbReference>
<dbReference type="PANTHER" id="PTHR31121">
    <property type="entry name" value="ALPHA-1,2 MANNOSYLTRANSFERASE KTR1"/>
    <property type="match status" value="1"/>
</dbReference>
<evidence type="ECO:0000313" key="5">
    <source>
        <dbReference type="Proteomes" id="UP000623687"/>
    </source>
</evidence>
<comment type="similarity">
    <text evidence="1">Belongs to the glycosyltransferase 15 family.</text>
</comment>
<dbReference type="AlphaFoldDB" id="A0A8H7DZQ5"/>
<dbReference type="InterPro" id="IPR002685">
    <property type="entry name" value="Glyco_trans_15"/>
</dbReference>
<dbReference type="Proteomes" id="UP000623687">
    <property type="component" value="Unassembled WGS sequence"/>
</dbReference>
<evidence type="ECO:0000256" key="3">
    <source>
        <dbReference type="SAM" id="SignalP"/>
    </source>
</evidence>
<dbReference type="EMBL" id="JACETU010000001">
    <property type="protein sequence ID" value="KAF7440511.1"/>
    <property type="molecule type" value="Genomic_DNA"/>
</dbReference>
<accession>A0A8H7DZQ5</accession>
<organism evidence="4 5">
    <name type="scientific">Pleurotus ostreatus</name>
    <name type="common">Oyster mushroom</name>
    <name type="synonym">White-rot fungus</name>
    <dbReference type="NCBI Taxonomy" id="5322"/>
    <lineage>
        <taxon>Eukaryota</taxon>
        <taxon>Fungi</taxon>
        <taxon>Dikarya</taxon>
        <taxon>Basidiomycota</taxon>
        <taxon>Agaricomycotina</taxon>
        <taxon>Agaricomycetes</taxon>
        <taxon>Agaricomycetidae</taxon>
        <taxon>Agaricales</taxon>
        <taxon>Pleurotineae</taxon>
        <taxon>Pleurotaceae</taxon>
        <taxon>Pleurotus</taxon>
    </lineage>
</organism>
<evidence type="ECO:0000256" key="1">
    <source>
        <dbReference type="ARBA" id="ARBA00007677"/>
    </source>
</evidence>
<dbReference type="GO" id="GO:0006487">
    <property type="term" value="P:protein N-linked glycosylation"/>
    <property type="evidence" value="ECO:0007669"/>
    <property type="project" value="TreeGrafter"/>
</dbReference>
<dbReference type="GO" id="GO:0005794">
    <property type="term" value="C:Golgi apparatus"/>
    <property type="evidence" value="ECO:0007669"/>
    <property type="project" value="TreeGrafter"/>
</dbReference>
<keyword evidence="3" id="KW-0732">Signal</keyword>
<dbReference type="GeneID" id="59370698"/>
<dbReference type="GO" id="GO:0000026">
    <property type="term" value="F:alpha-1,2-mannosyltransferase activity"/>
    <property type="evidence" value="ECO:0007669"/>
    <property type="project" value="TreeGrafter"/>
</dbReference>
<name>A0A8H7DZQ5_PLEOS</name>
<dbReference type="SUPFAM" id="SSF53448">
    <property type="entry name" value="Nucleotide-diphospho-sugar transferases"/>
    <property type="match status" value="1"/>
</dbReference>
<keyword evidence="4" id="KW-0328">Glycosyltransferase</keyword>
<dbReference type="VEuPathDB" id="FungiDB:PC9H_000857"/>
<proteinExistence type="inferred from homology"/>
<keyword evidence="5" id="KW-1185">Reference proteome</keyword>
<dbReference type="OrthoDB" id="439943at2759"/>
<dbReference type="InterPro" id="IPR029044">
    <property type="entry name" value="Nucleotide-diphossugar_trans"/>
</dbReference>